<dbReference type="Proteomes" id="UP000321058">
    <property type="component" value="Unassembled WGS sequence"/>
</dbReference>
<dbReference type="InterPro" id="IPR002477">
    <property type="entry name" value="Peptidoglycan-bd-like"/>
</dbReference>
<proteinExistence type="predicted"/>
<dbReference type="RefSeq" id="WP_147153541.1">
    <property type="nucleotide sequence ID" value="NZ_BKAJ01000099.1"/>
</dbReference>
<evidence type="ECO:0000256" key="1">
    <source>
        <dbReference type="SAM" id="MobiDB-lite"/>
    </source>
</evidence>
<evidence type="ECO:0000313" key="4">
    <source>
        <dbReference type="Proteomes" id="UP000321058"/>
    </source>
</evidence>
<name>A0A512NHD3_9HYPH</name>
<organism evidence="3 4">
    <name type="scientific">Reyranella soli</name>
    <dbReference type="NCBI Taxonomy" id="1230389"/>
    <lineage>
        <taxon>Bacteria</taxon>
        <taxon>Pseudomonadati</taxon>
        <taxon>Pseudomonadota</taxon>
        <taxon>Alphaproteobacteria</taxon>
        <taxon>Hyphomicrobiales</taxon>
        <taxon>Reyranellaceae</taxon>
        <taxon>Reyranella</taxon>
    </lineage>
</organism>
<feature type="domain" description="Peptidoglycan binding-like" evidence="2">
    <location>
        <begin position="182"/>
        <end position="233"/>
    </location>
</feature>
<protein>
    <recommendedName>
        <fullName evidence="2">Peptidoglycan binding-like domain-containing protein</fullName>
    </recommendedName>
</protein>
<dbReference type="InterPro" id="IPR036366">
    <property type="entry name" value="PGBDSf"/>
</dbReference>
<dbReference type="SUPFAM" id="SSF47090">
    <property type="entry name" value="PGBD-like"/>
    <property type="match status" value="1"/>
</dbReference>
<accession>A0A512NHD3</accession>
<feature type="compositionally biased region" description="Pro residues" evidence="1">
    <location>
        <begin position="1"/>
        <end position="12"/>
    </location>
</feature>
<feature type="region of interest" description="Disordered" evidence="1">
    <location>
        <begin position="1"/>
        <end position="32"/>
    </location>
</feature>
<feature type="region of interest" description="Disordered" evidence="1">
    <location>
        <begin position="131"/>
        <end position="184"/>
    </location>
</feature>
<dbReference type="InterPro" id="IPR036365">
    <property type="entry name" value="PGBD-like_sf"/>
</dbReference>
<dbReference type="Pfam" id="PF01471">
    <property type="entry name" value="PG_binding_1"/>
    <property type="match status" value="1"/>
</dbReference>
<feature type="compositionally biased region" description="Low complexity" evidence="1">
    <location>
        <begin position="13"/>
        <end position="22"/>
    </location>
</feature>
<keyword evidence="4" id="KW-1185">Reference proteome</keyword>
<evidence type="ECO:0000313" key="3">
    <source>
        <dbReference type="EMBL" id="GEP58373.1"/>
    </source>
</evidence>
<evidence type="ECO:0000259" key="2">
    <source>
        <dbReference type="Pfam" id="PF01471"/>
    </source>
</evidence>
<reference evidence="3 4" key="1">
    <citation type="submission" date="2019-07" db="EMBL/GenBank/DDBJ databases">
        <title>Whole genome shotgun sequence of Reyranella soli NBRC 108950.</title>
        <authorList>
            <person name="Hosoyama A."/>
            <person name="Uohara A."/>
            <person name="Ohji S."/>
            <person name="Ichikawa N."/>
        </authorList>
    </citation>
    <scope>NUCLEOTIDE SEQUENCE [LARGE SCALE GENOMIC DNA]</scope>
    <source>
        <strain evidence="3 4">NBRC 108950</strain>
    </source>
</reference>
<sequence length="244" mass="25791">MPPQSPPPPPFRRPATPHMAGPAPGGPRPAERNEFADAVSRMFEHRQRLAPDFAPSLRDDIPVRDDVDEWDTPRASWLSSLLGTSALRRALSIVPLAVAGYAVVWFLYFEPSQNVTAKPVVEVKPETPQVAAPVELPPPARPEVAEAKPTPAPGPAPAVTTQAAPAAAPAAVAAAPSRPLTKDEVKELQGKLGAAGFTAGPIDGVVGPQTQAALRRYAQARSLATPEATQETLLRLRSETQASQ</sequence>
<feature type="compositionally biased region" description="Low complexity" evidence="1">
    <location>
        <begin position="157"/>
        <end position="176"/>
    </location>
</feature>
<comment type="caution">
    <text evidence="3">The sequence shown here is derived from an EMBL/GenBank/DDBJ whole genome shotgun (WGS) entry which is preliminary data.</text>
</comment>
<dbReference type="OrthoDB" id="7366802at2"/>
<dbReference type="Gene3D" id="1.10.101.10">
    <property type="entry name" value="PGBD-like superfamily/PGBD"/>
    <property type="match status" value="1"/>
</dbReference>
<dbReference type="AlphaFoldDB" id="A0A512NHD3"/>
<feature type="region of interest" description="Disordered" evidence="1">
    <location>
        <begin position="221"/>
        <end position="244"/>
    </location>
</feature>
<gene>
    <name evidence="3" type="ORF">RSO01_55390</name>
</gene>
<dbReference type="EMBL" id="BKAJ01000099">
    <property type="protein sequence ID" value="GEP58373.1"/>
    <property type="molecule type" value="Genomic_DNA"/>
</dbReference>